<keyword evidence="1 5" id="KW-0500">Molybdenum</keyword>
<dbReference type="InterPro" id="IPR022867">
    <property type="entry name" value="MsrP"/>
</dbReference>
<feature type="binding site" evidence="5">
    <location>
        <begin position="92"/>
        <end position="93"/>
    </location>
    <ligand>
        <name>Mo-molybdopterin</name>
        <dbReference type="ChEBI" id="CHEBI:71302"/>
    </ligand>
</feature>
<dbReference type="SUPFAM" id="SSF56524">
    <property type="entry name" value="Oxidoreductase molybdopterin-binding domain"/>
    <property type="match status" value="1"/>
</dbReference>
<dbReference type="EC" id="1.8.5.-" evidence="5"/>
<feature type="binding site" evidence="5">
    <location>
        <position position="146"/>
    </location>
    <ligand>
        <name>Mo-molybdopterin</name>
        <dbReference type="ChEBI" id="CHEBI:71302"/>
    </ligand>
    <ligandPart>
        <name>Mo</name>
        <dbReference type="ChEBI" id="CHEBI:28685"/>
    </ligandPart>
</feature>
<dbReference type="Gene3D" id="3.90.420.10">
    <property type="entry name" value="Oxidoreductase, molybdopterin-binding domain"/>
    <property type="match status" value="1"/>
</dbReference>
<feature type="binding site" evidence="5">
    <location>
        <position position="229"/>
    </location>
    <ligand>
        <name>Mo-molybdopterin</name>
        <dbReference type="ChEBI" id="CHEBI:71302"/>
    </ligand>
</feature>
<evidence type="ECO:0000259" key="6">
    <source>
        <dbReference type="Pfam" id="PF00174"/>
    </source>
</evidence>
<comment type="caution">
    <text evidence="7">The sequence shown here is derived from an EMBL/GenBank/DDBJ whole genome shotgun (WGS) entry which is preliminary data.</text>
</comment>
<feature type="domain" description="Oxidoreductase molybdopterin-binding" evidence="6">
    <location>
        <begin position="108"/>
        <end position="263"/>
    </location>
</feature>
<proteinExistence type="inferred from homology"/>
<feature type="binding site" evidence="5">
    <location>
        <position position="89"/>
    </location>
    <ligand>
        <name>Mo-molybdopterin</name>
        <dbReference type="ChEBI" id="CHEBI:71302"/>
    </ligand>
</feature>
<evidence type="ECO:0000256" key="4">
    <source>
        <dbReference type="ARBA" id="ARBA00023002"/>
    </source>
</evidence>
<comment type="function">
    <text evidence="5">Part of the MsrPQ system that repairs oxidized periplasmic proteins containing methionine sulfoxide residues (Met-O), using respiratory chain electrons. Thus protects these proteins from oxidative-stress damage caused by reactive species of oxygen and chlorine generated by the host defense mechanisms. MsrPQ is essential for the maintenance of envelope integrity under bleach stress, rescuing a wide series of structurally unrelated periplasmic proteins from methionine oxidation. The catalytic subunit MsrP is non-stereospecific, being able to reduce both (R-) and (S-) diastereoisomers of methionine sulfoxide.</text>
</comment>
<evidence type="ECO:0000256" key="2">
    <source>
        <dbReference type="ARBA" id="ARBA00022723"/>
    </source>
</evidence>
<dbReference type="InterPro" id="IPR006311">
    <property type="entry name" value="TAT_signal"/>
</dbReference>
<keyword evidence="2 5" id="KW-0479">Metal-binding</keyword>
<organism evidence="7 8">
    <name type="scientific">Aquibaculum arenosum</name>
    <dbReference type="NCBI Taxonomy" id="3032591"/>
    <lineage>
        <taxon>Bacteria</taxon>
        <taxon>Pseudomonadati</taxon>
        <taxon>Pseudomonadota</taxon>
        <taxon>Alphaproteobacteria</taxon>
        <taxon>Rhodospirillales</taxon>
        <taxon>Rhodovibrionaceae</taxon>
        <taxon>Aquibaculum</taxon>
    </lineage>
</organism>
<dbReference type="EMBL" id="JARHUD010000008">
    <property type="protein sequence ID" value="MDF2096963.1"/>
    <property type="molecule type" value="Genomic_DNA"/>
</dbReference>
<dbReference type="HAMAP" id="MF_01206">
    <property type="entry name" value="MsrP"/>
    <property type="match status" value="1"/>
</dbReference>
<comment type="subunit">
    <text evidence="5">Heterodimer of a catalytic subunit (MsrP) and a heme-binding subunit (MsrQ).</text>
</comment>
<dbReference type="InterPro" id="IPR000572">
    <property type="entry name" value="OxRdtase_Mopterin-bd_dom"/>
</dbReference>
<comment type="similarity">
    <text evidence="5">Belongs to the MsrP family.</text>
</comment>
<evidence type="ECO:0000256" key="5">
    <source>
        <dbReference type="HAMAP-Rule" id="MF_01206"/>
    </source>
</evidence>
<feature type="binding site" evidence="5">
    <location>
        <begin position="245"/>
        <end position="247"/>
    </location>
    <ligand>
        <name>Mo-molybdopterin</name>
        <dbReference type="ChEBI" id="CHEBI:71302"/>
    </ligand>
</feature>
<name>A0ABT5YQ55_9PROT</name>
<keyword evidence="8" id="KW-1185">Reference proteome</keyword>
<dbReference type="PANTHER" id="PTHR43032:SF3">
    <property type="entry name" value="PROTEIN-METHIONINE-SULFOXIDE REDUCTASE CATALYTIC SUBUNIT MSRP"/>
    <property type="match status" value="1"/>
</dbReference>
<dbReference type="PANTHER" id="PTHR43032">
    <property type="entry name" value="PROTEIN-METHIONINE-SULFOXIDE REDUCTASE"/>
    <property type="match status" value="1"/>
</dbReference>
<dbReference type="Proteomes" id="UP001215503">
    <property type="component" value="Unassembled WGS sequence"/>
</dbReference>
<feature type="binding site" evidence="5">
    <location>
        <position position="181"/>
    </location>
    <ligand>
        <name>Mo-molybdopterin</name>
        <dbReference type="ChEBI" id="CHEBI:71302"/>
    </ligand>
</feature>
<protein>
    <recommendedName>
        <fullName evidence="5">Protein-methionine-sulfoxide reductase catalytic subunit MsrP</fullName>
        <ecNumber evidence="5">1.8.5.-</ecNumber>
    </recommendedName>
</protein>
<comment type="catalytic activity">
    <reaction evidence="5">
        <text>L-methionyl-[protein] + a quinone + H2O = L-methionyl-(S)-S-oxide-[protein] + a quinol</text>
        <dbReference type="Rhea" id="RHEA:51292"/>
        <dbReference type="Rhea" id="RHEA-COMP:12313"/>
        <dbReference type="Rhea" id="RHEA-COMP:12315"/>
        <dbReference type="ChEBI" id="CHEBI:15377"/>
        <dbReference type="ChEBI" id="CHEBI:16044"/>
        <dbReference type="ChEBI" id="CHEBI:24646"/>
        <dbReference type="ChEBI" id="CHEBI:44120"/>
        <dbReference type="ChEBI" id="CHEBI:132124"/>
    </reaction>
</comment>
<dbReference type="GO" id="GO:0016491">
    <property type="term" value="F:oxidoreductase activity"/>
    <property type="evidence" value="ECO:0007669"/>
    <property type="project" value="UniProtKB-KW"/>
</dbReference>
<dbReference type="Pfam" id="PF00174">
    <property type="entry name" value="Oxidored_molyb"/>
    <property type="match status" value="1"/>
</dbReference>
<keyword evidence="3 5" id="KW-0732">Signal</keyword>
<gene>
    <name evidence="5 7" type="primary">msrP</name>
    <name evidence="7" type="ORF">P2G67_13355</name>
</gene>
<evidence type="ECO:0000313" key="8">
    <source>
        <dbReference type="Proteomes" id="UP001215503"/>
    </source>
</evidence>
<evidence type="ECO:0000256" key="1">
    <source>
        <dbReference type="ARBA" id="ARBA00022505"/>
    </source>
</evidence>
<dbReference type="RefSeq" id="WP_275823733.1">
    <property type="nucleotide sequence ID" value="NZ_JARHUD010000008.1"/>
</dbReference>
<dbReference type="InterPro" id="IPR036374">
    <property type="entry name" value="OxRdtase_Mopterin-bd_sf"/>
</dbReference>
<dbReference type="PROSITE" id="PS51318">
    <property type="entry name" value="TAT"/>
    <property type="match status" value="1"/>
</dbReference>
<dbReference type="NCBIfam" id="NF003767">
    <property type="entry name" value="PRK05363.1"/>
    <property type="match status" value="1"/>
</dbReference>
<evidence type="ECO:0000256" key="3">
    <source>
        <dbReference type="ARBA" id="ARBA00022729"/>
    </source>
</evidence>
<reference evidence="7 8" key="1">
    <citation type="submission" date="2023-03" db="EMBL/GenBank/DDBJ databases">
        <title>Fodinicurvata sp. CAU 1616 isolated from sea sendiment.</title>
        <authorList>
            <person name="Kim W."/>
        </authorList>
    </citation>
    <scope>NUCLEOTIDE SEQUENCE [LARGE SCALE GENOMIC DNA]</scope>
    <source>
        <strain evidence="7 8">CAU 1616</strain>
    </source>
</reference>
<comment type="PTM">
    <text evidence="5">Predicted to be exported by the Tat system. The position of the signal peptide cleavage has not been experimentally proven.</text>
</comment>
<evidence type="ECO:0000313" key="7">
    <source>
        <dbReference type="EMBL" id="MDF2096963.1"/>
    </source>
</evidence>
<sequence length="328" mass="37534">MWIKRRPDWDIPESQVTPESIYRQRRRFLTQAGAGTALALTAGLMGPGARALAQEGSQEPSAGLYPVRRNEAYAVERELTEEKLATTYNNFYEFGSSKNIWRQAQEMQLRPWTVAVSGLVEQERSFDIDELLAHMPLEERVYRFRCVEAWAMVVPWSGFELSHLVALARPKAEARYLRFTTAEQPEAMRGLRASWYPWPYQEGLTLAEARHPLAFMASGIYGKPMPAQNGAPLRLVLPWKYGFKSIKSIVAIEFLAERPTTFWETIAANEYGFWANVNPEVPHPRWSQAEEEILGTDEKVPTRLYNGYEEQVAGLYADMDGEAEKLFM</sequence>
<comment type="cofactor">
    <cofactor evidence="5">
        <name>Mo-molybdopterin</name>
        <dbReference type="ChEBI" id="CHEBI:71302"/>
    </cofactor>
    <text evidence="5">Binds 1 Mo-molybdopterin (Mo-MPT) cofactor per subunit.</text>
</comment>
<comment type="catalytic activity">
    <reaction evidence="5">
        <text>L-methionyl-[protein] + a quinone + H2O = L-methionyl-(R)-S-oxide-[protein] + a quinol</text>
        <dbReference type="Rhea" id="RHEA:51296"/>
        <dbReference type="Rhea" id="RHEA-COMP:12313"/>
        <dbReference type="Rhea" id="RHEA-COMP:12314"/>
        <dbReference type="ChEBI" id="CHEBI:15377"/>
        <dbReference type="ChEBI" id="CHEBI:16044"/>
        <dbReference type="ChEBI" id="CHEBI:24646"/>
        <dbReference type="ChEBI" id="CHEBI:45764"/>
        <dbReference type="ChEBI" id="CHEBI:132124"/>
    </reaction>
</comment>
<accession>A0ABT5YQ55</accession>
<feature type="binding site" evidence="5">
    <location>
        <position position="234"/>
    </location>
    <ligand>
        <name>Mo-molybdopterin</name>
        <dbReference type="ChEBI" id="CHEBI:71302"/>
    </ligand>
</feature>
<keyword evidence="4 5" id="KW-0560">Oxidoreductase</keyword>